<dbReference type="EMBL" id="CAMXCT020006833">
    <property type="protein sequence ID" value="CAL1174165.1"/>
    <property type="molecule type" value="Genomic_DNA"/>
</dbReference>
<evidence type="ECO:0008006" key="3">
    <source>
        <dbReference type="Google" id="ProtNLM"/>
    </source>
</evidence>
<accession>A0A9P1GTK9</accession>
<protein>
    <recommendedName>
        <fullName evidence="3">Polyprotein</fullName>
    </recommendedName>
</protein>
<dbReference type="OrthoDB" id="407867at2759"/>
<name>A0A9P1GTK9_9DINO</name>
<proteinExistence type="predicted"/>
<organism evidence="1">
    <name type="scientific">Cladocopium goreaui</name>
    <dbReference type="NCBI Taxonomy" id="2562237"/>
    <lineage>
        <taxon>Eukaryota</taxon>
        <taxon>Sar</taxon>
        <taxon>Alveolata</taxon>
        <taxon>Dinophyceae</taxon>
        <taxon>Suessiales</taxon>
        <taxon>Symbiodiniaceae</taxon>
        <taxon>Cladocopium</taxon>
    </lineage>
</organism>
<dbReference type="AlphaFoldDB" id="A0A9P1GTK9"/>
<sequence length="267" mass="29774">YGGIRVLVHGDDFVVLADDAGQKYLEDTLRSKYDLRVDGSIGPGERHQQFAVLNRIVTYNEQEGSVSYEADPRHVDQMVRDLEMENCKPVKTPSEKMSATEANLKLTTPTITPDRVSFFRRSTSGLVATFGRHTVKASSTLQSTISLSSSEAEYYSIVRGVSIGMSLQEILRGWGLQPKLKVHTDSSAALGTCNRQGLGRSRHVQTRFLWVQEKLALHEFELVKIPTKQNVADLCTKGLPANEMERHMQSMGFEYSHGRAEAAKALE</sequence>
<feature type="non-terminal residue" evidence="1">
    <location>
        <position position="267"/>
    </location>
</feature>
<dbReference type="CDD" id="cd09272">
    <property type="entry name" value="RNase_HI_RT_Ty1"/>
    <property type="match status" value="1"/>
</dbReference>
<dbReference type="EMBL" id="CAMXCT010006833">
    <property type="protein sequence ID" value="CAI4020790.1"/>
    <property type="molecule type" value="Genomic_DNA"/>
</dbReference>
<evidence type="ECO:0000313" key="1">
    <source>
        <dbReference type="EMBL" id="CAI4020790.1"/>
    </source>
</evidence>
<comment type="caution">
    <text evidence="1">The sequence shown here is derived from an EMBL/GenBank/DDBJ whole genome shotgun (WGS) entry which is preliminary data.</text>
</comment>
<reference evidence="1" key="1">
    <citation type="submission" date="2022-10" db="EMBL/GenBank/DDBJ databases">
        <authorList>
            <person name="Chen Y."/>
            <person name="Dougan E. K."/>
            <person name="Chan C."/>
            <person name="Rhodes N."/>
            <person name="Thang M."/>
        </authorList>
    </citation>
    <scope>NUCLEOTIDE SEQUENCE</scope>
</reference>
<evidence type="ECO:0000313" key="2">
    <source>
        <dbReference type="EMBL" id="CAL1174165.1"/>
    </source>
</evidence>
<gene>
    <name evidence="1" type="ORF">C1SCF055_LOCUS45175</name>
</gene>
<reference evidence="2" key="2">
    <citation type="submission" date="2024-04" db="EMBL/GenBank/DDBJ databases">
        <authorList>
            <person name="Chen Y."/>
            <person name="Shah S."/>
            <person name="Dougan E. K."/>
            <person name="Thang M."/>
            <person name="Chan C."/>
        </authorList>
    </citation>
    <scope>NUCLEOTIDE SEQUENCE [LARGE SCALE GENOMIC DNA]</scope>
</reference>